<evidence type="ECO:0000259" key="1">
    <source>
        <dbReference type="SMART" id="SM00849"/>
    </source>
</evidence>
<feature type="domain" description="Metallo-beta-lactamase" evidence="1">
    <location>
        <begin position="10"/>
        <end position="161"/>
    </location>
</feature>
<dbReference type="Gene3D" id="3.60.15.10">
    <property type="entry name" value="Ribonuclease Z/Hydroxyacylglutathione hydrolase-like"/>
    <property type="match status" value="1"/>
</dbReference>
<proteinExistence type="predicted"/>
<dbReference type="Pfam" id="PF12706">
    <property type="entry name" value="Lactamase_B_2"/>
    <property type="match status" value="1"/>
</dbReference>
<protein>
    <submittedName>
        <fullName evidence="2">Putative beta-lactamase superfamily domain</fullName>
    </submittedName>
</protein>
<dbReference type="AlphaFoldDB" id="A0A6M3LH80"/>
<organism evidence="2">
    <name type="scientific">viral metagenome</name>
    <dbReference type="NCBI Taxonomy" id="1070528"/>
    <lineage>
        <taxon>unclassified sequences</taxon>
        <taxon>metagenomes</taxon>
        <taxon>organismal metagenomes</taxon>
    </lineage>
</organism>
<dbReference type="PANTHER" id="PTHR47619">
    <property type="entry name" value="METALLO-HYDROLASE YYCJ-RELATED"/>
    <property type="match status" value="1"/>
</dbReference>
<dbReference type="SUPFAM" id="SSF56281">
    <property type="entry name" value="Metallo-hydrolase/oxidoreductase"/>
    <property type="match status" value="1"/>
</dbReference>
<dbReference type="InterPro" id="IPR036866">
    <property type="entry name" value="RibonucZ/Hydroxyglut_hydro"/>
</dbReference>
<dbReference type="SMART" id="SM00849">
    <property type="entry name" value="Lactamase_B"/>
    <property type="match status" value="1"/>
</dbReference>
<dbReference type="EMBL" id="MT143178">
    <property type="protein sequence ID" value="QJA93793.1"/>
    <property type="molecule type" value="Genomic_DNA"/>
</dbReference>
<dbReference type="InterPro" id="IPR052533">
    <property type="entry name" value="WalJ/YycJ-like"/>
</dbReference>
<accession>A0A6M3LH80</accession>
<reference evidence="2" key="1">
    <citation type="submission" date="2020-03" db="EMBL/GenBank/DDBJ databases">
        <title>The deep terrestrial virosphere.</title>
        <authorList>
            <person name="Holmfeldt K."/>
            <person name="Nilsson E."/>
            <person name="Simone D."/>
            <person name="Lopez-Fernandez M."/>
            <person name="Wu X."/>
            <person name="de Brujin I."/>
            <person name="Lundin D."/>
            <person name="Andersson A."/>
            <person name="Bertilsson S."/>
            <person name="Dopson M."/>
        </authorList>
    </citation>
    <scope>NUCLEOTIDE SEQUENCE</scope>
    <source>
        <strain evidence="2">MM415B04113</strain>
    </source>
</reference>
<sequence length="225" mass="24915">MIHVYHSGSTGNLYRIGNLLIEAGVPIREIKKALGFRLSEIAGCLVSHEHGDHAKGVHDLLKAGVDCYMGHETAAGIGVKGHRVHIVKPMDPFMVGDWKVLPFPLVHDVENLGFLMAKGKAKVLYATDTNYIPFRFNGLTHIMLGVDYDSAVLKRNVLAGHIDPARASRTLTQHMSLQTALGFFRANDMSKVQEIHILHLSNANSDEKKFKEEIERATGRPVYIA</sequence>
<dbReference type="PANTHER" id="PTHR47619:SF1">
    <property type="entry name" value="EXODEOXYRIBONUCLEASE WALJ"/>
    <property type="match status" value="1"/>
</dbReference>
<name>A0A6M3LH80_9ZZZZ</name>
<evidence type="ECO:0000313" key="2">
    <source>
        <dbReference type="EMBL" id="QJA93793.1"/>
    </source>
</evidence>
<dbReference type="InterPro" id="IPR001279">
    <property type="entry name" value="Metallo-B-lactamas"/>
</dbReference>
<gene>
    <name evidence="2" type="ORF">MM415B04113_0002</name>
</gene>